<accession>A0ABP0N4P0</accession>
<feature type="region of interest" description="Disordered" evidence="4">
    <location>
        <begin position="1"/>
        <end position="23"/>
    </location>
</feature>
<dbReference type="Gene3D" id="3.40.50.150">
    <property type="entry name" value="Vaccinia Virus protein VP39"/>
    <property type="match status" value="1"/>
</dbReference>
<sequence>MAVGILQARRPATETTACRRGAASPRGLGALRERGSSRSWRGLLSVAAHGLCAATVRRGYPRGRGSSQQAEEAFRYLGPRLAEGFDSIGQEYNEGLCRAFLEEAARVVDRMLSSRGPAVRKAMLDGLVDLRPPGSRESPPRTRRKRIHQALLNLCRYLLDDEQRLKDLASQGSTSAMRRFVPEVMDEKRRLRQLSRRFGQLHQEVLRASGRPAPLLAQLYRDAARENMRKRWNVAFHEWCVEAICHYYLLDPELRERWLAEPGRRSRVSVLSSDHLGPEVLPSGPLKLLDLGSCANYFAGRAHFDVTAVDLAPAEETVLRGDVLELTVGPVGSEPVFKDGCLVQLPAKAFHVAVLALLLSYMPEPLDRARVLAKVRQLLQEPTGLLIIADTVPTLGRYSEGLPPWTSTVEAAGYRLLHDRCGEPRQLLLFRSLWRRWRSAPGCAPFGCEHSGGGASKAFKAASGLPKRSSGKAQRVSRMDGHAIWDVLLVPPELQGKVEYPCYPGACMQITAPVMTYIDALNASLLEWERNMSKAAKKRTLVMGIVRNPLTMVASAYCYHHHGQEMQNLMFDVQRLKVLGPDEGTTATAEMLLPVVEWMTSAFAEPDGDTLRLRYEDFERSSDSFDREVDKLLDFFFAASSSPAWAAPLISEGERSIMQSMATTADLRRAPFLAVSGPKELNHTNDEACEGVARRAAGRMEPSILKKYQEFQRRLGYRIGSA</sequence>
<gene>
    <name evidence="5" type="ORF">CCMP2556_LOCUS28872</name>
</gene>
<evidence type="ECO:0000256" key="3">
    <source>
        <dbReference type="ARBA" id="ARBA00022691"/>
    </source>
</evidence>
<keyword evidence="6" id="KW-1185">Reference proteome</keyword>
<reference evidence="5 6" key="1">
    <citation type="submission" date="2024-02" db="EMBL/GenBank/DDBJ databases">
        <authorList>
            <person name="Chen Y."/>
            <person name="Shah S."/>
            <person name="Dougan E. K."/>
            <person name="Thang M."/>
            <person name="Chan C."/>
        </authorList>
    </citation>
    <scope>NUCLEOTIDE SEQUENCE [LARGE SCALE GENOMIC DNA]</scope>
</reference>
<dbReference type="Pfam" id="PF11968">
    <property type="entry name" value="Bmt2"/>
    <property type="match status" value="1"/>
</dbReference>
<evidence type="ECO:0000256" key="2">
    <source>
        <dbReference type="ARBA" id="ARBA00022679"/>
    </source>
</evidence>
<protein>
    <submittedName>
        <fullName evidence="5">Uncharacterized protein</fullName>
    </submittedName>
</protein>
<dbReference type="Proteomes" id="UP001642484">
    <property type="component" value="Unassembled WGS sequence"/>
</dbReference>
<proteinExistence type="predicted"/>
<dbReference type="InterPro" id="IPR021867">
    <property type="entry name" value="Bmt2/SAMTOR"/>
</dbReference>
<dbReference type="PANTHER" id="PTHR21008">
    <property type="entry name" value="S-ADENOSYLMETHIONINE SENSOR UPSTREAM OF MTORC1-RELATED"/>
    <property type="match status" value="1"/>
</dbReference>
<evidence type="ECO:0000313" key="6">
    <source>
        <dbReference type="Proteomes" id="UP001642484"/>
    </source>
</evidence>
<keyword evidence="2" id="KW-0808">Transferase</keyword>
<dbReference type="EMBL" id="CAXAMN010021362">
    <property type="protein sequence ID" value="CAK9058551.1"/>
    <property type="molecule type" value="Genomic_DNA"/>
</dbReference>
<evidence type="ECO:0000313" key="5">
    <source>
        <dbReference type="EMBL" id="CAK9058551.1"/>
    </source>
</evidence>
<dbReference type="SUPFAM" id="SSF53335">
    <property type="entry name" value="S-adenosyl-L-methionine-dependent methyltransferases"/>
    <property type="match status" value="1"/>
</dbReference>
<evidence type="ECO:0000256" key="1">
    <source>
        <dbReference type="ARBA" id="ARBA00022603"/>
    </source>
</evidence>
<dbReference type="InterPro" id="IPR029063">
    <property type="entry name" value="SAM-dependent_MTases_sf"/>
</dbReference>
<name>A0ABP0N4P0_9DINO</name>
<keyword evidence="3" id="KW-0949">S-adenosyl-L-methionine</keyword>
<comment type="caution">
    <text evidence="5">The sequence shown here is derived from an EMBL/GenBank/DDBJ whole genome shotgun (WGS) entry which is preliminary data.</text>
</comment>
<keyword evidence="1" id="KW-0489">Methyltransferase</keyword>
<dbReference type="PANTHER" id="PTHR21008:SF0">
    <property type="entry name" value="S-ADENOSYLMETHIONINE SENSOR UPSTREAM OF MTORC1"/>
    <property type="match status" value="1"/>
</dbReference>
<evidence type="ECO:0000256" key="4">
    <source>
        <dbReference type="SAM" id="MobiDB-lite"/>
    </source>
</evidence>
<organism evidence="5 6">
    <name type="scientific">Durusdinium trenchii</name>
    <dbReference type="NCBI Taxonomy" id="1381693"/>
    <lineage>
        <taxon>Eukaryota</taxon>
        <taxon>Sar</taxon>
        <taxon>Alveolata</taxon>
        <taxon>Dinophyceae</taxon>
        <taxon>Suessiales</taxon>
        <taxon>Symbiodiniaceae</taxon>
        <taxon>Durusdinium</taxon>
    </lineage>
</organism>